<evidence type="ECO:0008006" key="4">
    <source>
        <dbReference type="Google" id="ProtNLM"/>
    </source>
</evidence>
<dbReference type="RefSeq" id="WP_099097459.1">
    <property type="nucleotide sequence ID" value="NZ_PDNU01000081.1"/>
</dbReference>
<dbReference type="Proteomes" id="UP000223527">
    <property type="component" value="Unassembled WGS sequence"/>
</dbReference>
<comment type="caution">
    <text evidence="2">The sequence shown here is derived from an EMBL/GenBank/DDBJ whole genome shotgun (WGS) entry which is preliminary data.</text>
</comment>
<dbReference type="OrthoDB" id="7307073at2"/>
<keyword evidence="3" id="KW-1185">Reference proteome</keyword>
<sequence>MPRADDPAFRLFAADPAGPGDDAPPGTPGTGEDVCPDCQGHGRIGGRECATCRGTGIVNKGVGGA</sequence>
<evidence type="ECO:0000313" key="2">
    <source>
        <dbReference type="EMBL" id="PHK92958.1"/>
    </source>
</evidence>
<feature type="region of interest" description="Disordered" evidence="1">
    <location>
        <begin position="1"/>
        <end position="34"/>
    </location>
</feature>
<dbReference type="SUPFAM" id="SSF57938">
    <property type="entry name" value="DnaJ/Hsp40 cysteine-rich domain"/>
    <property type="match status" value="1"/>
</dbReference>
<organism evidence="2 3">
    <name type="scientific">Teichococcus rhizosphaerae</name>
    <dbReference type="NCBI Taxonomy" id="1335062"/>
    <lineage>
        <taxon>Bacteria</taxon>
        <taxon>Pseudomonadati</taxon>
        <taxon>Pseudomonadota</taxon>
        <taxon>Alphaproteobacteria</taxon>
        <taxon>Acetobacterales</taxon>
        <taxon>Roseomonadaceae</taxon>
        <taxon>Roseomonas</taxon>
    </lineage>
</organism>
<proteinExistence type="predicted"/>
<dbReference type="EMBL" id="PDNU01000081">
    <property type="protein sequence ID" value="PHK92958.1"/>
    <property type="molecule type" value="Genomic_DNA"/>
</dbReference>
<dbReference type="Gene3D" id="6.20.20.10">
    <property type="match status" value="1"/>
</dbReference>
<evidence type="ECO:0000256" key="1">
    <source>
        <dbReference type="SAM" id="MobiDB-lite"/>
    </source>
</evidence>
<gene>
    <name evidence="2" type="ORF">CR162_21125</name>
</gene>
<dbReference type="InterPro" id="IPR036410">
    <property type="entry name" value="HSP_DnaJ_Cys-rich_dom_sf"/>
</dbReference>
<protein>
    <recommendedName>
        <fullName evidence="4">Molecular chaperone DnaJ</fullName>
    </recommendedName>
</protein>
<accession>A0A2C6ZYR8</accession>
<name>A0A2C6ZYR8_9PROT</name>
<dbReference type="AlphaFoldDB" id="A0A2C6ZYR8"/>
<feature type="compositionally biased region" description="Low complexity" evidence="1">
    <location>
        <begin position="13"/>
        <end position="24"/>
    </location>
</feature>
<reference evidence="2 3" key="1">
    <citation type="submission" date="2017-10" db="EMBL/GenBank/DDBJ databases">
        <authorList>
            <person name="Banno H."/>
            <person name="Chua N.-H."/>
        </authorList>
    </citation>
    <scope>NUCLEOTIDE SEQUENCE [LARGE SCALE GENOMIC DNA]</scope>
    <source>
        <strain evidence="2 3">YW11</strain>
    </source>
</reference>
<evidence type="ECO:0000313" key="3">
    <source>
        <dbReference type="Proteomes" id="UP000223527"/>
    </source>
</evidence>